<dbReference type="Proteomes" id="UP000092993">
    <property type="component" value="Unassembled WGS sequence"/>
</dbReference>
<dbReference type="SUPFAM" id="SSF52047">
    <property type="entry name" value="RNI-like"/>
    <property type="match status" value="1"/>
</dbReference>
<feature type="compositionally biased region" description="Basic and acidic residues" evidence="1">
    <location>
        <begin position="112"/>
        <end position="124"/>
    </location>
</feature>
<proteinExistence type="predicted"/>
<feature type="compositionally biased region" description="Polar residues" evidence="1">
    <location>
        <begin position="21"/>
        <end position="35"/>
    </location>
</feature>
<evidence type="ECO:0000313" key="2">
    <source>
        <dbReference type="EMBL" id="OBZ67193.1"/>
    </source>
</evidence>
<evidence type="ECO:0000313" key="3">
    <source>
        <dbReference type="Proteomes" id="UP000092993"/>
    </source>
</evidence>
<feature type="compositionally biased region" description="Basic and acidic residues" evidence="1">
    <location>
        <begin position="256"/>
        <end position="290"/>
    </location>
</feature>
<dbReference type="Gene3D" id="3.80.10.10">
    <property type="entry name" value="Ribonuclease Inhibitor"/>
    <property type="match status" value="1"/>
</dbReference>
<feature type="compositionally biased region" description="Basic and acidic residues" evidence="1">
    <location>
        <begin position="93"/>
        <end position="105"/>
    </location>
</feature>
<dbReference type="STRING" id="5627.A0A1C7LR80"/>
<dbReference type="Gene3D" id="3.20.20.140">
    <property type="entry name" value="Metal-dependent hydrolases"/>
    <property type="match status" value="1"/>
</dbReference>
<feature type="compositionally biased region" description="Pro residues" evidence="1">
    <location>
        <begin position="433"/>
        <end position="449"/>
    </location>
</feature>
<organism evidence="2 3">
    <name type="scientific">Grifola frondosa</name>
    <name type="common">Maitake</name>
    <name type="synonym">Polyporus frondosus</name>
    <dbReference type="NCBI Taxonomy" id="5627"/>
    <lineage>
        <taxon>Eukaryota</taxon>
        <taxon>Fungi</taxon>
        <taxon>Dikarya</taxon>
        <taxon>Basidiomycota</taxon>
        <taxon>Agaricomycotina</taxon>
        <taxon>Agaricomycetes</taxon>
        <taxon>Polyporales</taxon>
        <taxon>Grifolaceae</taxon>
        <taxon>Grifola</taxon>
    </lineage>
</organism>
<reference evidence="2 3" key="1">
    <citation type="submission" date="2016-03" db="EMBL/GenBank/DDBJ databases">
        <title>Whole genome sequencing of Grifola frondosa 9006-11.</title>
        <authorList>
            <person name="Min B."/>
            <person name="Park H."/>
            <person name="Kim J.-G."/>
            <person name="Cho H."/>
            <person name="Oh Y.-L."/>
            <person name="Kong W.-S."/>
            <person name="Choi I.-G."/>
        </authorList>
    </citation>
    <scope>NUCLEOTIDE SEQUENCE [LARGE SCALE GENOMIC DNA]</scope>
    <source>
        <strain evidence="2 3">9006-11</strain>
    </source>
</reference>
<accession>A0A1C7LR80</accession>
<feature type="region of interest" description="Disordered" evidence="1">
    <location>
        <begin position="1"/>
        <end position="36"/>
    </location>
</feature>
<keyword evidence="3" id="KW-1185">Reference proteome</keyword>
<evidence type="ECO:0000256" key="1">
    <source>
        <dbReference type="SAM" id="MobiDB-lite"/>
    </source>
</evidence>
<dbReference type="OrthoDB" id="2135488at2759"/>
<dbReference type="EMBL" id="LUGG01000025">
    <property type="protein sequence ID" value="OBZ67193.1"/>
    <property type="molecule type" value="Genomic_DNA"/>
</dbReference>
<feature type="compositionally biased region" description="Basic and acidic residues" evidence="1">
    <location>
        <begin position="378"/>
        <end position="394"/>
    </location>
</feature>
<comment type="caution">
    <text evidence="2">The sequence shown here is derived from an EMBL/GenBank/DDBJ whole genome shotgun (WGS) entry which is preliminary data.</text>
</comment>
<feature type="compositionally biased region" description="Basic and acidic residues" evidence="1">
    <location>
        <begin position="300"/>
        <end position="311"/>
    </location>
</feature>
<dbReference type="InterPro" id="IPR032675">
    <property type="entry name" value="LRR_dom_sf"/>
</dbReference>
<name>A0A1C7LR80_GRIFR</name>
<feature type="region of interest" description="Disordered" evidence="1">
    <location>
        <begin position="378"/>
        <end position="453"/>
    </location>
</feature>
<feature type="region of interest" description="Disordered" evidence="1">
    <location>
        <begin position="77"/>
        <end position="129"/>
    </location>
</feature>
<feature type="region of interest" description="Disordered" evidence="1">
    <location>
        <begin position="253"/>
        <end position="347"/>
    </location>
</feature>
<feature type="compositionally biased region" description="Pro residues" evidence="1">
    <location>
        <begin position="8"/>
        <end position="19"/>
    </location>
</feature>
<gene>
    <name evidence="2" type="ORF">A0H81_12877</name>
</gene>
<sequence length="1328" mass="148278">MHTEPPHESPPMPVPPMPPSQDNLAASMSPRSFASFSPLAGDAAVEYDLMHELREAASSPTPINELLRDPVVLTTLLGHRRKSRRGSSTSQQRGREPERERDSHQSSKNSSRTRDPRRREKDTSDGASILTHVLAEEERQARHLKAVLRQTGERLEQELRRADQAETRARTAEALSRDAGTRIAAAEAGRHLAEIEATRAQEETRRVQMLAETTERDLRRSEKEIQRLERLRSETEQSLAEARDVARKAQQALREYQAREEGREEGRQLEVRRRYNDGRDDGYEDGRAEGFEAGYAEGLEAGKEEGIEAGRSEGYSAGRLTGFDEGKKAGWSEGYNEGMEQGRKEERARALEAFDKFIDSELDRRSVNTYYTEDERTQRWVEKQMKEPSPKPMREPLPQPPRNRSPNWLREPSPRRVREPSPQPVRELSPQPVREPSPLPKPFPLPPSPSTLQPDEIIDAHVVAPDGDLQHWKTQAGQTLGGRIRGVVLSLHEKEPAATTQVVERLMAETSDTPILAIAVPFVLEDGVPTSLPSYLSSNSPSKPSIVLSSAFTKSSPEAIAALSWAFAEGYTIDIDVQCNIRDEGGWEAFEDFLTKATGVPDPKGKIVISNILPPPDDLALPIVKLLTHPSYRSYQSHTASLSLFPNLFISYRPPSWGIATPPSEAAEPTQDSKEKKEWKRRIKMYIGPAVEAFGFQRILFGSSPSSLSAATSNAGDWFELAREAFAELGVEQDAIDAVFFENAKLVYASSYLSANLASRISSTYPNFVLPNCTMHQALETKDIFILIIESLQINADDENDEKEWGRSLAALARTCRTFHEPALDALWCSQPHLVNLVKCIPQKAWQMNWSRISKRNELSFTRPLFPTDLDRFRLYAARIKKLGSPASESCIDYPATKLDKTLLPSLCIFQSSQPLLPNLQSLCWHCADFLDNSPSIHMFLGPNLRELSLILMSRNYDHLPAIASLFAHLPQLSRGLTRLRCMGHLSARISRELSNFIEVFRGLEVIQLSMPDASEPECAAKLLLFVAGLPALKTLVITPPMDALLDSTDADTTHLLAAFSVVQGLAFPSLKMFGLQGVSLTIAAAALPLLKWAPQIGNIDIMLQIQSTSSDFQASCELIGDNCLHQSLEFITLRKTPIDSQRFIVSLTDTTFRPLLVFRHLKRFTIDFPHAAAYNDQFIKELALAWPLLSKLCLKGSTNQSSVTLEGLVHLVIHCPHLASLEIGIDASVVPKDFNRRPGDGFHNWSISELKLGNSAILDPLWVAAFLSGLFPMLTKVVATGNTETVSRWDAVSGMLGAFTMVGDRRDVGWKHGRLLDFWKVVRMDWP</sequence>
<protein>
    <submittedName>
        <fullName evidence="2">Uncharacterized protein</fullName>
    </submittedName>
</protein>